<evidence type="ECO:0000313" key="3">
    <source>
        <dbReference type="Proteomes" id="UP000571554"/>
    </source>
</evidence>
<feature type="region of interest" description="Disordered" evidence="1">
    <location>
        <begin position="197"/>
        <end position="280"/>
    </location>
</feature>
<feature type="region of interest" description="Disordered" evidence="1">
    <location>
        <begin position="94"/>
        <end position="138"/>
    </location>
</feature>
<gene>
    <name evidence="2" type="ORF">F4827_006384</name>
</gene>
<protein>
    <submittedName>
        <fullName evidence="2">Uncharacterized protein</fullName>
    </submittedName>
</protein>
<feature type="compositionally biased region" description="Low complexity" evidence="1">
    <location>
        <begin position="213"/>
        <end position="241"/>
    </location>
</feature>
<comment type="caution">
    <text evidence="2">The sequence shown here is derived from an EMBL/GenBank/DDBJ whole genome shotgun (WGS) entry which is preliminary data.</text>
</comment>
<dbReference type="EMBL" id="JACHBW010000027">
    <property type="protein sequence ID" value="MBB6106509.1"/>
    <property type="molecule type" value="Genomic_DNA"/>
</dbReference>
<feature type="region of interest" description="Disordered" evidence="1">
    <location>
        <begin position="151"/>
        <end position="177"/>
    </location>
</feature>
<dbReference type="AlphaFoldDB" id="A0A7W9U3Y9"/>
<reference evidence="2 3" key="1">
    <citation type="submission" date="2020-08" db="EMBL/GenBank/DDBJ databases">
        <title>Above-ground endophytic microbial communities from plants in different locations in the United States.</title>
        <authorList>
            <person name="Frank C."/>
        </authorList>
    </citation>
    <scope>NUCLEOTIDE SEQUENCE [LARGE SCALE GENOMIC DNA]</scope>
    <source>
        <strain evidence="2 3">WP4_2_2</strain>
    </source>
</reference>
<accession>A0A7W9U3Y9</accession>
<organism evidence="2 3">
    <name type="scientific">Paraburkholderia bannensis</name>
    <dbReference type="NCBI Taxonomy" id="765414"/>
    <lineage>
        <taxon>Bacteria</taxon>
        <taxon>Pseudomonadati</taxon>
        <taxon>Pseudomonadota</taxon>
        <taxon>Betaproteobacteria</taxon>
        <taxon>Burkholderiales</taxon>
        <taxon>Burkholderiaceae</taxon>
        <taxon>Paraburkholderia</taxon>
    </lineage>
</organism>
<keyword evidence="3" id="KW-1185">Reference proteome</keyword>
<dbReference type="Proteomes" id="UP000571554">
    <property type="component" value="Unassembled WGS sequence"/>
</dbReference>
<dbReference type="RefSeq" id="WP_184123961.1">
    <property type="nucleotide sequence ID" value="NZ_JACHBW010000027.1"/>
</dbReference>
<sequence>MEIDLREIQALHARYAREPVVIDLEAQMRARPAPLLLAHDPKVSSFSASPLRRVWRARGTLGRGALMVVGGAVMSAAIGTGAARLWTSIHGDHAAGPPVASSQGAVEPPREAGGGQAISPGDGARPLTSQDLGTSARGAGALASVDPSALLRQPTSASPTAPQTSARAVAATDEQRAITSPVRQHVLERLAQPSAPSVAPMHIAPPAAPLQAPPSAAKSPEPAATEQVAPAARPQPAAPARHAIRHRTPVAQQPAANADAKTAPAQTPGSAPHGGDVQLF</sequence>
<feature type="compositionally biased region" description="Low complexity" evidence="1">
    <location>
        <begin position="249"/>
        <end position="266"/>
    </location>
</feature>
<evidence type="ECO:0000313" key="2">
    <source>
        <dbReference type="EMBL" id="MBB6106509.1"/>
    </source>
</evidence>
<evidence type="ECO:0000256" key="1">
    <source>
        <dbReference type="SAM" id="MobiDB-lite"/>
    </source>
</evidence>
<name>A0A7W9U3Y9_9BURK</name>
<feature type="compositionally biased region" description="Polar residues" evidence="1">
    <location>
        <begin position="153"/>
        <end position="166"/>
    </location>
</feature>
<proteinExistence type="predicted"/>